<organism evidence="3 4">
    <name type="scientific">Peptococcus simiae</name>
    <dbReference type="NCBI Taxonomy" id="1643805"/>
    <lineage>
        <taxon>Bacteria</taxon>
        <taxon>Bacillati</taxon>
        <taxon>Bacillota</taxon>
        <taxon>Clostridia</taxon>
        <taxon>Eubacteriales</taxon>
        <taxon>Peptococcaceae</taxon>
        <taxon>Peptococcus</taxon>
    </lineage>
</organism>
<keyword evidence="4" id="KW-1185">Reference proteome</keyword>
<evidence type="ECO:0000313" key="4">
    <source>
        <dbReference type="Proteomes" id="UP001631949"/>
    </source>
</evidence>
<feature type="transmembrane region" description="Helical" evidence="2">
    <location>
        <begin position="242"/>
        <end position="270"/>
    </location>
</feature>
<keyword evidence="2" id="KW-0472">Membrane</keyword>
<evidence type="ECO:0000256" key="1">
    <source>
        <dbReference type="SAM" id="MobiDB-lite"/>
    </source>
</evidence>
<dbReference type="Pfam" id="PF22564">
    <property type="entry name" value="HAAS"/>
    <property type="match status" value="1"/>
</dbReference>
<evidence type="ECO:0000313" key="3">
    <source>
        <dbReference type="EMBL" id="MFM9414266.1"/>
    </source>
</evidence>
<feature type="region of interest" description="Disordered" evidence="1">
    <location>
        <begin position="186"/>
        <end position="225"/>
    </location>
</feature>
<evidence type="ECO:0000256" key="2">
    <source>
        <dbReference type="SAM" id="Phobius"/>
    </source>
</evidence>
<reference evidence="3 4" key="1">
    <citation type="journal article" date="2016" name="Int. J. Syst. Evol. Microbiol.">
        <title>Peptococcus simiae sp. nov., isolated from rhesus macaque faeces and emended description of the genus Peptococcus.</title>
        <authorList>
            <person name="Shkoporov A.N."/>
            <person name="Efimov B.A."/>
            <person name="Kondova I."/>
            <person name="Ouwerling B."/>
            <person name="Chaplin A.V."/>
            <person name="Shcherbakova V.A."/>
            <person name="Langermans J.A.M."/>
        </authorList>
    </citation>
    <scope>NUCLEOTIDE SEQUENCE [LARGE SCALE GENOMIC DNA]</scope>
    <source>
        <strain evidence="3 4">M108</strain>
    </source>
</reference>
<feature type="transmembrane region" description="Helical" evidence="2">
    <location>
        <begin position="145"/>
        <end position="172"/>
    </location>
</feature>
<proteinExistence type="predicted"/>
<protein>
    <submittedName>
        <fullName evidence="3">DUF1700 domain-containing protein</fullName>
    </submittedName>
</protein>
<keyword evidence="2" id="KW-1133">Transmembrane helix</keyword>
<name>A0ABW9H2Q5_9FIRM</name>
<feature type="transmembrane region" description="Helical" evidence="2">
    <location>
        <begin position="107"/>
        <end position="125"/>
    </location>
</feature>
<dbReference type="EMBL" id="JBJUVG010000012">
    <property type="protein sequence ID" value="MFM9414266.1"/>
    <property type="molecule type" value="Genomic_DNA"/>
</dbReference>
<sequence length="326" mass="35342">MTKATFLARLNNRLQVLNKKEREDILNEYAGHIDMKLAEGLTEDQAIAGFGDFDDLVEGLLEAYHVDPGFATEETDTIGGFIRRFGYFLEDTLDALLNLDRRAAGQLIAKGVILLVIVLIIAGGLETLFSPLRGYLYGYENNPLGAVLISLTAVVLELLKLAVAIYAVYFLIKHYLLPTLEETDDPVDDSAPAEGATSPGHPAEPAAVRTERRSHRNQAARASQGADKNDPLIRLAYFTIKALVFIFILLPALATMLSLFVVGVLAIAGLAVGLPIWGPTLLVIGIGLLSLALVLLIWHVIYADRKFSAKPVAKTKAPAAQGREGQ</sequence>
<comment type="caution">
    <text evidence="3">The sequence shown here is derived from an EMBL/GenBank/DDBJ whole genome shotgun (WGS) entry which is preliminary data.</text>
</comment>
<gene>
    <name evidence="3" type="ORF">ACKQTC_07780</name>
</gene>
<feature type="transmembrane region" description="Helical" evidence="2">
    <location>
        <begin position="276"/>
        <end position="301"/>
    </location>
</feature>
<dbReference type="Proteomes" id="UP001631949">
    <property type="component" value="Unassembled WGS sequence"/>
</dbReference>
<dbReference type="RefSeq" id="WP_408977880.1">
    <property type="nucleotide sequence ID" value="NZ_JBJUVG010000012.1"/>
</dbReference>
<accession>A0ABW9H2Q5</accession>
<keyword evidence="2" id="KW-0812">Transmembrane</keyword>